<name>A0AAJ8C0H9_ASPNG</name>
<reference evidence="1" key="2">
    <citation type="submission" date="2025-08" db="UniProtKB">
        <authorList>
            <consortium name="RefSeq"/>
        </authorList>
    </citation>
    <scope>IDENTIFICATION</scope>
</reference>
<proteinExistence type="predicted"/>
<gene>
    <name evidence="1" type="ORF">An16g07550</name>
</gene>
<sequence>MINPYLSRLIRQATMYTCMYGRLATVIRCDKYWGVWGKSTYEKEELTLGDIHITDYYTWGNTPSNLLLSIRPGI</sequence>
<reference evidence="1" key="1">
    <citation type="submission" date="2025-02" db="EMBL/GenBank/DDBJ databases">
        <authorList>
            <consortium name="NCBI Genome Project"/>
        </authorList>
    </citation>
    <scope>NUCLEOTIDE SEQUENCE</scope>
</reference>
<dbReference type="GeneID" id="84593504"/>
<evidence type="ECO:0000313" key="1">
    <source>
        <dbReference type="RefSeq" id="XP_059606797.1"/>
    </source>
</evidence>
<dbReference type="RefSeq" id="XP_059606797.1">
    <property type="nucleotide sequence ID" value="XM_059745287.1"/>
</dbReference>
<accession>A0AAJ8C0H9</accession>
<dbReference type="KEGG" id="ang:An16g07550"/>
<protein>
    <submittedName>
        <fullName evidence="1">Uncharacterized protein</fullName>
    </submittedName>
</protein>
<dbReference type="AlphaFoldDB" id="A0AAJ8C0H9"/>
<dbReference type="VEuPathDB" id="FungiDB:An16g07550"/>
<organism evidence="1">
    <name type="scientific">Aspergillus niger</name>
    <dbReference type="NCBI Taxonomy" id="5061"/>
    <lineage>
        <taxon>Eukaryota</taxon>
        <taxon>Fungi</taxon>
        <taxon>Dikarya</taxon>
        <taxon>Ascomycota</taxon>
        <taxon>Pezizomycotina</taxon>
        <taxon>Eurotiomycetes</taxon>
        <taxon>Eurotiomycetidae</taxon>
        <taxon>Eurotiales</taxon>
        <taxon>Aspergillaceae</taxon>
        <taxon>Aspergillus</taxon>
        <taxon>Aspergillus subgen. Circumdati</taxon>
    </lineage>
</organism>